<feature type="region of interest" description="Disordered" evidence="1">
    <location>
        <begin position="1"/>
        <end position="147"/>
    </location>
</feature>
<evidence type="ECO:0000259" key="3">
    <source>
        <dbReference type="Pfam" id="PF18142"/>
    </source>
</evidence>
<evidence type="ECO:0000313" key="5">
    <source>
        <dbReference type="Proteomes" id="UP000027195"/>
    </source>
</evidence>
<dbReference type="Proteomes" id="UP000027195">
    <property type="component" value="Unassembled WGS sequence"/>
</dbReference>
<dbReference type="STRING" id="930990.A0A067MMU2"/>
<organism evidence="4 5">
    <name type="scientific">Botryobasidium botryosum (strain FD-172 SS1)</name>
    <dbReference type="NCBI Taxonomy" id="930990"/>
    <lineage>
        <taxon>Eukaryota</taxon>
        <taxon>Fungi</taxon>
        <taxon>Dikarya</taxon>
        <taxon>Basidiomycota</taxon>
        <taxon>Agaricomycotina</taxon>
        <taxon>Agaricomycetes</taxon>
        <taxon>Cantharellales</taxon>
        <taxon>Botryobasidiaceae</taxon>
        <taxon>Botryobasidium</taxon>
    </lineage>
</organism>
<feature type="transmembrane region" description="Helical" evidence="2">
    <location>
        <begin position="208"/>
        <end position="227"/>
    </location>
</feature>
<evidence type="ECO:0000256" key="1">
    <source>
        <dbReference type="SAM" id="MobiDB-lite"/>
    </source>
</evidence>
<dbReference type="InterPro" id="IPR041622">
    <property type="entry name" value="SLATT_fungi"/>
</dbReference>
<reference evidence="5" key="1">
    <citation type="journal article" date="2014" name="Proc. Natl. Acad. Sci. U.S.A.">
        <title>Extensive sampling of basidiomycete genomes demonstrates inadequacy of the white-rot/brown-rot paradigm for wood decay fungi.</title>
        <authorList>
            <person name="Riley R."/>
            <person name="Salamov A.A."/>
            <person name="Brown D.W."/>
            <person name="Nagy L.G."/>
            <person name="Floudas D."/>
            <person name="Held B.W."/>
            <person name="Levasseur A."/>
            <person name="Lombard V."/>
            <person name="Morin E."/>
            <person name="Otillar R."/>
            <person name="Lindquist E.A."/>
            <person name="Sun H."/>
            <person name="LaButti K.M."/>
            <person name="Schmutz J."/>
            <person name="Jabbour D."/>
            <person name="Luo H."/>
            <person name="Baker S.E."/>
            <person name="Pisabarro A.G."/>
            <person name="Walton J.D."/>
            <person name="Blanchette R.A."/>
            <person name="Henrissat B."/>
            <person name="Martin F."/>
            <person name="Cullen D."/>
            <person name="Hibbett D.S."/>
            <person name="Grigoriev I.V."/>
        </authorList>
    </citation>
    <scope>NUCLEOTIDE SEQUENCE [LARGE SCALE GENOMIC DNA]</scope>
    <source>
        <strain evidence="5">FD-172 SS1</strain>
    </source>
</reference>
<dbReference type="NCBIfam" id="NF033635">
    <property type="entry name" value="SLATT_fungal"/>
    <property type="match status" value="1"/>
</dbReference>
<dbReference type="InParanoid" id="A0A067MMU2"/>
<feature type="domain" description="SMODS and SLOG-associating 2TM effector" evidence="3">
    <location>
        <begin position="164"/>
        <end position="283"/>
    </location>
</feature>
<evidence type="ECO:0000256" key="2">
    <source>
        <dbReference type="SAM" id="Phobius"/>
    </source>
</evidence>
<feature type="compositionally biased region" description="Polar residues" evidence="1">
    <location>
        <begin position="73"/>
        <end position="96"/>
    </location>
</feature>
<feature type="compositionally biased region" description="Polar residues" evidence="1">
    <location>
        <begin position="41"/>
        <end position="59"/>
    </location>
</feature>
<feature type="transmembrane region" description="Helical" evidence="2">
    <location>
        <begin position="180"/>
        <end position="202"/>
    </location>
</feature>
<feature type="compositionally biased region" description="Basic and acidic residues" evidence="1">
    <location>
        <begin position="127"/>
        <end position="145"/>
    </location>
</feature>
<dbReference type="HOGENOM" id="CLU_064546_0_0_1"/>
<keyword evidence="2" id="KW-1133">Transmembrane helix</keyword>
<keyword evidence="2" id="KW-0472">Membrane</keyword>
<sequence length="287" mass="30891">MADHSNVESTGSQFAHPQASLRVSTVPASPRSGSIPESAGSAPTVSDTGTVRISASSRTALIAPPRGGEILDQYSSLNRSPISQRTPASEGQGHTTMTEDRTQLRRNITGNSTPFPDGPAENDLSSMDEKSLRRGDFGSENERPLPKIPTKSVEERLLPTLEVARNERTKAQRKAMLTGWALNIAIGLQVVIGSLITGLSAVTSGRSTSIMVSVLGALSTMVASFLARARGTNEPERSKAHGNTLQEFVREVEAFVLDFGNELGSEFDPKVREFRERFEELQGSAQK</sequence>
<dbReference type="AlphaFoldDB" id="A0A067MMU2"/>
<evidence type="ECO:0000313" key="4">
    <source>
        <dbReference type="EMBL" id="KDQ12876.1"/>
    </source>
</evidence>
<keyword evidence="2" id="KW-0812">Transmembrane</keyword>
<dbReference type="OrthoDB" id="3245801at2759"/>
<feature type="compositionally biased region" description="Polar residues" evidence="1">
    <location>
        <begin position="105"/>
        <end position="114"/>
    </location>
</feature>
<name>A0A067MMU2_BOTB1</name>
<accession>A0A067MMU2</accession>
<dbReference type="Pfam" id="PF18142">
    <property type="entry name" value="SLATT_fungal"/>
    <property type="match status" value="1"/>
</dbReference>
<gene>
    <name evidence="4" type="ORF">BOTBODRAFT_176020</name>
</gene>
<proteinExistence type="predicted"/>
<keyword evidence="5" id="KW-1185">Reference proteome</keyword>
<protein>
    <recommendedName>
        <fullName evidence="3">SMODS and SLOG-associating 2TM effector domain-containing protein</fullName>
    </recommendedName>
</protein>
<feature type="compositionally biased region" description="Polar residues" evidence="1">
    <location>
        <begin position="7"/>
        <end position="27"/>
    </location>
</feature>
<dbReference type="EMBL" id="KL198047">
    <property type="protein sequence ID" value="KDQ12876.1"/>
    <property type="molecule type" value="Genomic_DNA"/>
</dbReference>